<feature type="transmembrane region" description="Helical" evidence="19">
    <location>
        <begin position="648"/>
        <end position="670"/>
    </location>
</feature>
<feature type="domain" description="Cation-transporting P-type ATPase N-terminal" evidence="20">
    <location>
        <begin position="16"/>
        <end position="88"/>
    </location>
</feature>
<gene>
    <name evidence="21" type="ORF">EJD97_013107</name>
</gene>
<keyword evidence="12 19" id="KW-0460">Magnesium</keyword>
<dbReference type="GO" id="GO:0046872">
    <property type="term" value="F:metal ion binding"/>
    <property type="evidence" value="ECO:0007669"/>
    <property type="project" value="UniProtKB-KW"/>
</dbReference>
<feature type="transmembrane region" description="Helical" evidence="19">
    <location>
        <begin position="99"/>
        <end position="115"/>
    </location>
</feature>
<evidence type="ECO:0000256" key="12">
    <source>
        <dbReference type="ARBA" id="ARBA00022842"/>
    </source>
</evidence>
<feature type="transmembrane region" description="Helical" evidence="19">
    <location>
        <begin position="280"/>
        <end position="302"/>
    </location>
</feature>
<dbReference type="SFLD" id="SFLDF00027">
    <property type="entry name" value="p-type_atpase"/>
    <property type="match status" value="1"/>
</dbReference>
<keyword evidence="4 19" id="KW-0813">Transport</keyword>
<comment type="caution">
    <text evidence="21">The sequence shown here is derived from an EMBL/GenBank/DDBJ whole genome shotgun (WGS) entry which is preliminary data.</text>
</comment>
<evidence type="ECO:0000256" key="2">
    <source>
        <dbReference type="ARBA" id="ARBA00004651"/>
    </source>
</evidence>
<sequence>MAKAISLEEIKNETVDLEKIPIEEVFEQLKCSREGLTSDEGANRLQIFGPNKLEEKKESKILKFLGFMWNPLSWVMEMAAIMAIALANGDGKPPDWQDFVGIVCLLVINSTISFIEENNAGNAAAALMAGLAPKTKVLRDGRWSEQEAAILVPGDIISVKLGDIVPADARLLEGDPLKIDQSALTGESLPVTKHPGDEVFSGSTCKQGELEAVVIATGVHTFFGKAAHLVDSTNNVGHFQKVLTAIGNFCICSIAIGMLVEIIVMYPIQHRKYRDGIDNLLVLLIGGIPIAMPTVLSVTMAIGSHRLSQQGAITKRMTAIEEMAGMDVLCSDKTGTLTLNKLSVDRSLVEVFTKGVDKEYVLLLAARASRVENQDAIDACMVGMLADPKEARAGIREVHFLPFNPVDKRTALTYIDSNGNWHRASKGAPEQILDLCNCKEDVRRKVHSMIDKYAERGLRSLAVARQEVPEKSKESAGGPWQFVGLLPLFDPPRHDSAETIRRALNLGVNVKMITGDQLAIAKETGRRLGMGTNMYPSASLLGQDKDSSIASLPVEELIEKADGFAGVFPEHKYEIVKKLQERKHIVGMTGDGVNDAPALKKADIGIAVADATDAARGASDIVLTEPGLSVIISAVLTSRAIFQRMKNYTIYAVSITIRIVFGFMLIALIWKYDFSAFMVLIIAILNDGTIMTISKDRVKPSPMPDSWKLNEIFATGVVLGGYQALMTVVFFWAMHDTSFFTDKFGVKDIRVSDEEMMSALYLQVSIISQALIFVTRSRSWSFVERPGALLMIAFLIAQLVATLIAVYADWTFARVKGCGWGWAGVIWIFSIVTYFPLDVMKFAIRYILSGKAWNNLLDNKTAFTTKKDYGKEEREAQWALAQRTLHGLQPPEASNLFNEKNSYRELSEIAEQAKRRAEMARLRELHTLKGHVESVVKLKGLDIETIQQHYTV</sequence>
<dbReference type="FunFam" id="2.70.150.10:FF:000004">
    <property type="entry name" value="Plasma membrane ATPase"/>
    <property type="match status" value="1"/>
</dbReference>
<dbReference type="InterPro" id="IPR023214">
    <property type="entry name" value="HAD_sf"/>
</dbReference>
<dbReference type="GO" id="GO:0120029">
    <property type="term" value="P:proton export across plasma membrane"/>
    <property type="evidence" value="ECO:0007669"/>
    <property type="project" value="UniProtKB-UniRule"/>
</dbReference>
<keyword evidence="5" id="KW-1003">Cell membrane</keyword>
<comment type="function">
    <text evidence="1">The plasma membrane ATPase of plants and fungi is a hydrogen ion pump. The proton gradient it generates drives the active transport of nutrients by H(+)-symport. The resulting external acidification and/or internal alkinization may mediate growth responses.</text>
</comment>
<feature type="transmembrane region" description="Helical" evidence="19">
    <location>
        <begin position="820"/>
        <end position="837"/>
    </location>
</feature>
<dbReference type="PRINTS" id="PR00120">
    <property type="entry name" value="HATPASE"/>
</dbReference>
<dbReference type="Pfam" id="PF00702">
    <property type="entry name" value="Hydrolase"/>
    <property type="match status" value="1"/>
</dbReference>
<comment type="subcellular location">
    <subcellularLocation>
        <location evidence="2 19">Cell membrane</location>
        <topology evidence="2 19">Multi-pass membrane protein</topology>
    </subcellularLocation>
</comment>
<dbReference type="Gene3D" id="2.70.150.10">
    <property type="entry name" value="Calcium-transporting ATPase, cytoplasmic transduction domain A"/>
    <property type="match status" value="1"/>
</dbReference>
<dbReference type="GO" id="GO:0008553">
    <property type="term" value="F:P-type proton-exporting transporter activity"/>
    <property type="evidence" value="ECO:0007669"/>
    <property type="project" value="UniProtKB-UniRule"/>
</dbReference>
<keyword evidence="8" id="KW-0479">Metal-binding</keyword>
<dbReference type="SUPFAM" id="SSF56784">
    <property type="entry name" value="HAD-like"/>
    <property type="match status" value="1"/>
</dbReference>
<dbReference type="Gene3D" id="6.10.140.890">
    <property type="match status" value="1"/>
</dbReference>
<evidence type="ECO:0000256" key="15">
    <source>
        <dbReference type="ARBA" id="ARBA00023065"/>
    </source>
</evidence>
<dbReference type="InterPro" id="IPR001757">
    <property type="entry name" value="P_typ_ATPase"/>
</dbReference>
<dbReference type="PANTHER" id="PTHR42861">
    <property type="entry name" value="CALCIUM-TRANSPORTING ATPASE"/>
    <property type="match status" value="1"/>
</dbReference>
<dbReference type="GO" id="GO:0016887">
    <property type="term" value="F:ATP hydrolysis activity"/>
    <property type="evidence" value="ECO:0007669"/>
    <property type="project" value="InterPro"/>
</dbReference>
<evidence type="ECO:0000256" key="10">
    <source>
        <dbReference type="ARBA" id="ARBA00022781"/>
    </source>
</evidence>
<dbReference type="SUPFAM" id="SSF81653">
    <property type="entry name" value="Calcium ATPase, transduction domain A"/>
    <property type="match status" value="1"/>
</dbReference>
<dbReference type="InterPro" id="IPR006534">
    <property type="entry name" value="P-type_ATPase_IIIA"/>
</dbReference>
<dbReference type="InterPro" id="IPR008250">
    <property type="entry name" value="ATPase_P-typ_transduc_dom_A_sf"/>
</dbReference>
<evidence type="ECO:0000256" key="17">
    <source>
        <dbReference type="ARBA" id="ARBA00048122"/>
    </source>
</evidence>
<evidence type="ECO:0000256" key="3">
    <source>
        <dbReference type="ARBA" id="ARBA00008804"/>
    </source>
</evidence>
<keyword evidence="14 19" id="KW-1133">Transmembrane helix</keyword>
<dbReference type="NCBIfam" id="TIGR01494">
    <property type="entry name" value="ATPase_P-type"/>
    <property type="match status" value="2"/>
</dbReference>
<comment type="similarity">
    <text evidence="3 19">Belongs to the cation transport ATPase (P-type) (TC 3.A.3) family. Type IIIA subfamily.</text>
</comment>
<keyword evidence="16 19" id="KW-0472">Membrane</keyword>
<reference evidence="21" key="1">
    <citation type="submission" date="2019-05" db="EMBL/GenBank/DDBJ databases">
        <title>The de novo reference genome and transcriptome assemblies of the wild tomato species Solanum chilense.</title>
        <authorList>
            <person name="Stam R."/>
            <person name="Nosenko T."/>
            <person name="Hoerger A.C."/>
            <person name="Stephan W."/>
            <person name="Seidel M.A."/>
            <person name="Kuhn J.M.M."/>
            <person name="Haberer G."/>
            <person name="Tellier A."/>
        </authorList>
    </citation>
    <scope>NUCLEOTIDE SEQUENCE</scope>
    <source>
        <tissue evidence="21">Mature leaves</tissue>
    </source>
</reference>
<dbReference type="FunFam" id="3.40.1110.10:FF:000004">
    <property type="entry name" value="Plasma membrane ATPase"/>
    <property type="match status" value="1"/>
</dbReference>
<dbReference type="AlphaFoldDB" id="A0A6N2BHD5"/>
<dbReference type="FunFam" id="3.40.50.1000:FF:000211">
    <property type="entry name" value="Plasma membrane ATPase"/>
    <property type="match status" value="1"/>
</dbReference>
<keyword evidence="11 19" id="KW-0067">ATP-binding</keyword>
<dbReference type="Gene3D" id="1.20.1110.10">
    <property type="entry name" value="Calcium-transporting ATPase, transmembrane domain"/>
    <property type="match status" value="1"/>
</dbReference>
<keyword evidence="10 19" id="KW-0375">Hydrogen ion transport</keyword>
<proteinExistence type="inferred from homology"/>
<feature type="transmembrane region" description="Helical" evidence="19">
    <location>
        <begin position="676"/>
        <end position="693"/>
    </location>
</feature>
<evidence type="ECO:0000256" key="1">
    <source>
        <dbReference type="ARBA" id="ARBA00003417"/>
    </source>
</evidence>
<keyword evidence="13 19" id="KW-1278">Translocase</keyword>
<dbReference type="InterPro" id="IPR044492">
    <property type="entry name" value="P_typ_ATPase_HD_dom"/>
</dbReference>
<comment type="catalytic activity">
    <reaction evidence="17 19">
        <text>ATP + H2O + H(+)(in) = ADP + phosphate + 2 H(+)(out)</text>
        <dbReference type="Rhea" id="RHEA:20852"/>
        <dbReference type="ChEBI" id="CHEBI:15377"/>
        <dbReference type="ChEBI" id="CHEBI:15378"/>
        <dbReference type="ChEBI" id="CHEBI:30616"/>
        <dbReference type="ChEBI" id="CHEBI:43474"/>
        <dbReference type="ChEBI" id="CHEBI:456216"/>
        <dbReference type="EC" id="7.1.2.1"/>
    </reaction>
</comment>
<dbReference type="SUPFAM" id="SSF81665">
    <property type="entry name" value="Calcium ATPase, transmembrane domain M"/>
    <property type="match status" value="1"/>
</dbReference>
<dbReference type="PRINTS" id="PR00119">
    <property type="entry name" value="CATATPASE"/>
</dbReference>
<dbReference type="InterPro" id="IPR059000">
    <property type="entry name" value="ATPase_P-type_domA"/>
</dbReference>
<keyword evidence="6" id="KW-0597">Phosphoprotein</keyword>
<feature type="transmembrane region" description="Helical" evidence="19">
    <location>
        <begin position="713"/>
        <end position="734"/>
    </location>
</feature>
<dbReference type="Pfam" id="PF00690">
    <property type="entry name" value="Cation_ATPase_N"/>
    <property type="match status" value="1"/>
</dbReference>
<organism evidence="21">
    <name type="scientific">Solanum chilense</name>
    <name type="common">Tomato</name>
    <name type="synonym">Lycopersicon chilense</name>
    <dbReference type="NCBI Taxonomy" id="4083"/>
    <lineage>
        <taxon>Eukaryota</taxon>
        <taxon>Viridiplantae</taxon>
        <taxon>Streptophyta</taxon>
        <taxon>Embryophyta</taxon>
        <taxon>Tracheophyta</taxon>
        <taxon>Spermatophyta</taxon>
        <taxon>Magnoliopsida</taxon>
        <taxon>eudicotyledons</taxon>
        <taxon>Gunneridae</taxon>
        <taxon>Pentapetalae</taxon>
        <taxon>asterids</taxon>
        <taxon>lamiids</taxon>
        <taxon>Solanales</taxon>
        <taxon>Solanaceae</taxon>
        <taxon>Solanoideae</taxon>
        <taxon>Solaneae</taxon>
        <taxon>Solanum</taxon>
        <taxon>Solanum subgen. Lycopersicon</taxon>
    </lineage>
</organism>
<dbReference type="InterPro" id="IPR023299">
    <property type="entry name" value="ATPase_P-typ_cyto_dom_N"/>
</dbReference>
<evidence type="ECO:0000256" key="4">
    <source>
        <dbReference type="ARBA" id="ARBA00022448"/>
    </source>
</evidence>
<evidence type="ECO:0000259" key="20">
    <source>
        <dbReference type="SMART" id="SM00831"/>
    </source>
</evidence>
<dbReference type="SFLD" id="SFLDG00002">
    <property type="entry name" value="C1.7:_P-type_atpase_like"/>
    <property type="match status" value="1"/>
</dbReference>
<dbReference type="PROSITE" id="PS00154">
    <property type="entry name" value="ATPASE_E1_E2"/>
    <property type="match status" value="1"/>
</dbReference>
<dbReference type="InterPro" id="IPR023298">
    <property type="entry name" value="ATPase_P-typ_TM_dom_sf"/>
</dbReference>
<dbReference type="EMBL" id="RXGB01003343">
    <property type="protein sequence ID" value="TMW92399.1"/>
    <property type="molecule type" value="Genomic_DNA"/>
</dbReference>
<keyword evidence="15 19" id="KW-0406">Ion transport</keyword>
<dbReference type="Gene3D" id="3.40.50.1000">
    <property type="entry name" value="HAD superfamily/HAD-like"/>
    <property type="match status" value="1"/>
</dbReference>
<dbReference type="GO" id="GO:0005524">
    <property type="term" value="F:ATP binding"/>
    <property type="evidence" value="ECO:0007669"/>
    <property type="project" value="UniProtKB-UniRule"/>
</dbReference>
<feature type="transmembrane region" description="Helical" evidence="19">
    <location>
        <begin position="242"/>
        <end position="268"/>
    </location>
</feature>
<feature type="transmembrane region" description="Helical" evidence="19">
    <location>
        <begin position="64"/>
        <end position="87"/>
    </location>
</feature>
<evidence type="ECO:0000256" key="11">
    <source>
        <dbReference type="ARBA" id="ARBA00022840"/>
    </source>
</evidence>
<evidence type="ECO:0000256" key="6">
    <source>
        <dbReference type="ARBA" id="ARBA00022553"/>
    </source>
</evidence>
<keyword evidence="9 19" id="KW-0547">Nucleotide-binding</keyword>
<dbReference type="GO" id="GO:0005886">
    <property type="term" value="C:plasma membrane"/>
    <property type="evidence" value="ECO:0007669"/>
    <property type="project" value="UniProtKB-SubCell"/>
</dbReference>
<dbReference type="Gene3D" id="3.40.1110.10">
    <property type="entry name" value="Calcium-transporting ATPase, cytoplasmic domain N"/>
    <property type="match status" value="1"/>
</dbReference>
<dbReference type="InterPro" id="IPR004014">
    <property type="entry name" value="ATPase_P-typ_cation-transptr_N"/>
</dbReference>
<evidence type="ECO:0000256" key="7">
    <source>
        <dbReference type="ARBA" id="ARBA00022692"/>
    </source>
</evidence>
<evidence type="ECO:0000256" key="13">
    <source>
        <dbReference type="ARBA" id="ARBA00022967"/>
    </source>
</evidence>
<evidence type="ECO:0000256" key="14">
    <source>
        <dbReference type="ARBA" id="ARBA00022989"/>
    </source>
</evidence>
<name>A0A6N2BHD5_SOLCI</name>
<dbReference type="InterPro" id="IPR036412">
    <property type="entry name" value="HAD-like_sf"/>
</dbReference>
<evidence type="ECO:0000256" key="9">
    <source>
        <dbReference type="ARBA" id="ARBA00022741"/>
    </source>
</evidence>
<evidence type="ECO:0000256" key="18">
    <source>
        <dbReference type="ARBA" id="ARBA00062329"/>
    </source>
</evidence>
<protein>
    <recommendedName>
        <fullName evidence="19">Plasma membrane ATPase</fullName>
        <ecNumber evidence="19">7.1.2.1</ecNumber>
    </recommendedName>
</protein>
<evidence type="ECO:0000313" key="21">
    <source>
        <dbReference type="EMBL" id="TMW92399.1"/>
    </source>
</evidence>
<dbReference type="EC" id="7.1.2.1" evidence="19"/>
<dbReference type="NCBIfam" id="TIGR01647">
    <property type="entry name" value="ATPase-IIIA_H"/>
    <property type="match status" value="1"/>
</dbReference>
<dbReference type="InterPro" id="IPR018303">
    <property type="entry name" value="ATPase_P-typ_P_site"/>
</dbReference>
<dbReference type="SMART" id="SM00831">
    <property type="entry name" value="Cation_ATPase_N"/>
    <property type="match status" value="1"/>
</dbReference>
<dbReference type="CDD" id="cd02076">
    <property type="entry name" value="P-type_ATPase_H"/>
    <property type="match status" value="1"/>
</dbReference>
<keyword evidence="7 19" id="KW-0812">Transmembrane</keyword>
<accession>A0A6N2BHD5</accession>
<feature type="transmembrane region" description="Helical" evidence="19">
    <location>
        <begin position="756"/>
        <end position="775"/>
    </location>
</feature>
<evidence type="ECO:0000256" key="8">
    <source>
        <dbReference type="ARBA" id="ARBA00022723"/>
    </source>
</evidence>
<dbReference type="SFLD" id="SFLDS00003">
    <property type="entry name" value="Haloacid_Dehalogenase"/>
    <property type="match status" value="1"/>
</dbReference>
<evidence type="ECO:0000256" key="19">
    <source>
        <dbReference type="RuleBase" id="RU362083"/>
    </source>
</evidence>
<dbReference type="FunFam" id="1.20.1110.10:FF:000045">
    <property type="entry name" value="ATPase 4 plasma membrane-type"/>
    <property type="match status" value="1"/>
</dbReference>
<comment type="subunit">
    <text evidence="18">Possibly exists as a homodimer or a homotrimer.</text>
</comment>
<dbReference type="Pfam" id="PF00122">
    <property type="entry name" value="E1-E2_ATPase"/>
    <property type="match status" value="1"/>
</dbReference>
<feature type="transmembrane region" description="Helical" evidence="19">
    <location>
        <begin position="787"/>
        <end position="808"/>
    </location>
</feature>
<evidence type="ECO:0000256" key="5">
    <source>
        <dbReference type="ARBA" id="ARBA00022475"/>
    </source>
</evidence>
<evidence type="ECO:0000256" key="16">
    <source>
        <dbReference type="ARBA" id="ARBA00023136"/>
    </source>
</evidence>